<evidence type="ECO:0000256" key="2">
    <source>
        <dbReference type="SAM" id="SignalP"/>
    </source>
</evidence>
<protein>
    <submittedName>
        <fullName evidence="3">Uncharacterized protein</fullName>
    </submittedName>
</protein>
<dbReference type="Proteomes" id="UP000604083">
    <property type="component" value="Unassembled WGS sequence"/>
</dbReference>
<feature type="compositionally biased region" description="Low complexity" evidence="1">
    <location>
        <begin position="45"/>
        <end position="59"/>
    </location>
</feature>
<reference evidence="3" key="1">
    <citation type="submission" date="2021-01" db="EMBL/GenBank/DDBJ databases">
        <title>Modified the classification status of verrucomicrobia.</title>
        <authorList>
            <person name="Feng X."/>
        </authorList>
    </citation>
    <scope>NUCLEOTIDE SEQUENCE</scope>
    <source>
        <strain evidence="3">KCTC 12986</strain>
    </source>
</reference>
<dbReference type="AlphaFoldDB" id="A0A934VNE4"/>
<keyword evidence="4" id="KW-1185">Reference proteome</keyword>
<feature type="chain" id="PRO_5037390983" evidence="2">
    <location>
        <begin position="20"/>
        <end position="772"/>
    </location>
</feature>
<feature type="region of interest" description="Disordered" evidence="1">
    <location>
        <begin position="27"/>
        <end position="72"/>
    </location>
</feature>
<feature type="compositionally biased region" description="Polar residues" evidence="1">
    <location>
        <begin position="60"/>
        <end position="72"/>
    </location>
</feature>
<dbReference type="EMBL" id="JAENIO010000036">
    <property type="protein sequence ID" value="MBK1834950.1"/>
    <property type="molecule type" value="Genomic_DNA"/>
</dbReference>
<gene>
    <name evidence="3" type="ORF">JIN78_12845</name>
</gene>
<comment type="caution">
    <text evidence="3">The sequence shown here is derived from an EMBL/GenBank/DDBJ whole genome shotgun (WGS) entry which is preliminary data.</text>
</comment>
<evidence type="ECO:0000313" key="3">
    <source>
        <dbReference type="EMBL" id="MBK1834950.1"/>
    </source>
</evidence>
<organism evidence="3 4">
    <name type="scientific">Roseibacillus ishigakijimensis</name>
    <dbReference type="NCBI Taxonomy" id="454146"/>
    <lineage>
        <taxon>Bacteria</taxon>
        <taxon>Pseudomonadati</taxon>
        <taxon>Verrucomicrobiota</taxon>
        <taxon>Verrucomicrobiia</taxon>
        <taxon>Verrucomicrobiales</taxon>
        <taxon>Verrucomicrobiaceae</taxon>
        <taxon>Roseibacillus</taxon>
    </lineage>
</organism>
<accession>A0A934VNE4</accession>
<evidence type="ECO:0000256" key="1">
    <source>
        <dbReference type="SAM" id="MobiDB-lite"/>
    </source>
</evidence>
<evidence type="ECO:0000313" key="4">
    <source>
        <dbReference type="Proteomes" id="UP000604083"/>
    </source>
</evidence>
<proteinExistence type="predicted"/>
<dbReference type="RefSeq" id="WP_200392384.1">
    <property type="nucleotide sequence ID" value="NZ_JAENIO010000036.1"/>
</dbReference>
<feature type="signal peptide" evidence="2">
    <location>
        <begin position="1"/>
        <end position="19"/>
    </location>
</feature>
<name>A0A934VNE4_9BACT</name>
<sequence length="772" mass="85442">MKSRIFLLTTLLALSSALAQMTPSVENRLLSPDDNQPLPAKRQDSAAATTSAGTSKVSSNENTVHSPVSTSTGDYIMSSSTLGYGFVSAGSDFLYGDEVLPPLEDYLGNPLTLAEARSHWRREPARPGEVINNGQPAPVDESFTEPYYYSPHAEMVFASQTGEIALIWVTAEPHEGQYQTSESVLRIGAGTNRTRRPLYWTEAGSDAPAVTIPRAIVSQVKLIYSDKMPATVEENEVVQPENPIDPSLLPKTTVWFDLQQEQLRAYNKEGRVLIEYLGRPRGADGSGLREYLGIEVIEVSRELRSTLAEVEVGRQILPSLPDDTLTPSPVDLYFGGDSYIETQYYQNKLLYYAVRENDIPERVQFYWLKEGAHTIKWPQLLNSYQISWPEDIADFEGVFVRPTNPADSSQSWIDLPSNNTPKLIYQDDPEGEEAEFDLQQNLFVSLGDDGINRSLVLFQAQNAFWYARIYTASEEVLGDQDGIEGFDLRETVTVGQRIEAPPEADSSAGFIVEDFDGTRGDAYNPNSYLSPYSSGGVVNAESGAIIPVNALPGNDELRVWWFKRMEPPAQFADVFEPVYIPSIVGHYDLVWPTDAAEIVLASNRGSGDLPSNQAAGTLYVQNDPTATGYNPNEEHALMLGGQAYALRDDLNEESTSSEPFVLLSYQEDDDRPAMRPFRVVRENAEYSFDYTATAGTILQSPMPLPLLEPPLNAEGETANTEVTPVNLDPVTNGPASDNLTHYDRFTYEDRKGNLWIYRGPHDGGEASSALQV</sequence>
<keyword evidence="2" id="KW-0732">Signal</keyword>